<evidence type="ECO:0000256" key="1">
    <source>
        <dbReference type="SAM" id="MobiDB-lite"/>
    </source>
</evidence>
<sequence length="540" mass="59565">MQVMESIHSQSDMGHRTLDFFDNTSEDELPSTGLRAADAQEVDELEGSGTAGNRRPRRPMEQNLASQCERRRSIGDPDAEGYQRLALHGQQDEHLRFDDTPTMSFSGSVTELLSGEHSSPPRVQGSGRAAQSSATIECSGDQQAFSPPTPHSQNDQVLAAHAIAHEITLQALMRDERTLDRSLQTFAPLNGDHRASLLPASLRVHDPRSPRDQTFTSSPKSAATGNKKVHVMPPPIDTTGPRRSLPANLVRTPYPTTPETVRRKDFGRSPPPATPSSFPPSESILILSVRRCNPHSKPRVTSMVIPASYDFNAVKPTSDREKENRSRSVDFDDAEFFRQLRRRYHTMTGPIRLLSARSLSRIVVSGHASKAADAGYGWLHQPRSPRMLAYKGLSDSFGEEKILQHYHRPVQGQSRYAFVHWAHRLAGAPPVQTPQGDENVEATVERDLVRRMEQPEGLEFIVSWSVKRILLALMCTLTLSIAAALLWVFLGKSTYAASPSHGGFKDVGDRVVTGVVMGICILLLGLSGIAGWLGVSWLVM</sequence>
<keyword evidence="2" id="KW-0812">Transmembrane</keyword>
<comment type="caution">
    <text evidence="3">The sequence shown here is derived from an EMBL/GenBank/DDBJ whole genome shotgun (WGS) entry which is preliminary data.</text>
</comment>
<feature type="compositionally biased region" description="Polar residues" evidence="1">
    <location>
        <begin position="129"/>
        <end position="153"/>
    </location>
</feature>
<organism evidence="3 4">
    <name type="scientific">Salinomyces thailandicus</name>
    <dbReference type="NCBI Taxonomy" id="706561"/>
    <lineage>
        <taxon>Eukaryota</taxon>
        <taxon>Fungi</taxon>
        <taxon>Dikarya</taxon>
        <taxon>Ascomycota</taxon>
        <taxon>Pezizomycotina</taxon>
        <taxon>Dothideomycetes</taxon>
        <taxon>Dothideomycetidae</taxon>
        <taxon>Mycosphaerellales</taxon>
        <taxon>Teratosphaeriaceae</taxon>
        <taxon>Salinomyces</taxon>
    </lineage>
</organism>
<keyword evidence="4" id="KW-1185">Reference proteome</keyword>
<dbReference type="Proteomes" id="UP000308549">
    <property type="component" value="Unassembled WGS sequence"/>
</dbReference>
<keyword evidence="2" id="KW-0472">Membrane</keyword>
<proteinExistence type="predicted"/>
<dbReference type="OrthoDB" id="6021743at2759"/>
<feature type="compositionally biased region" description="Pro residues" evidence="1">
    <location>
        <begin position="269"/>
        <end position="278"/>
    </location>
</feature>
<name>A0A4U0U5T7_9PEZI</name>
<protein>
    <submittedName>
        <fullName evidence="3">Uncharacterized protein</fullName>
    </submittedName>
</protein>
<keyword evidence="2" id="KW-1133">Transmembrane helix</keyword>
<gene>
    <name evidence="3" type="ORF">B0A50_02615</name>
</gene>
<dbReference type="AlphaFoldDB" id="A0A4U0U5T7"/>
<accession>A0A4U0U5T7</accession>
<feature type="compositionally biased region" description="Basic and acidic residues" evidence="1">
    <location>
        <begin position="90"/>
        <end position="99"/>
    </location>
</feature>
<feature type="compositionally biased region" description="Polar residues" evidence="1">
    <location>
        <begin position="101"/>
        <end position="111"/>
    </location>
</feature>
<feature type="transmembrane region" description="Helical" evidence="2">
    <location>
        <begin position="511"/>
        <end position="535"/>
    </location>
</feature>
<evidence type="ECO:0000256" key="2">
    <source>
        <dbReference type="SAM" id="Phobius"/>
    </source>
</evidence>
<evidence type="ECO:0000313" key="3">
    <source>
        <dbReference type="EMBL" id="TKA30388.1"/>
    </source>
</evidence>
<feature type="compositionally biased region" description="Polar residues" evidence="1">
    <location>
        <begin position="212"/>
        <end position="224"/>
    </location>
</feature>
<feature type="region of interest" description="Disordered" evidence="1">
    <location>
        <begin position="90"/>
        <end position="153"/>
    </location>
</feature>
<reference evidence="3 4" key="1">
    <citation type="submission" date="2017-03" db="EMBL/GenBank/DDBJ databases">
        <title>Genomes of endolithic fungi from Antarctica.</title>
        <authorList>
            <person name="Coleine C."/>
            <person name="Masonjones S."/>
            <person name="Stajich J.E."/>
        </authorList>
    </citation>
    <scope>NUCLEOTIDE SEQUENCE [LARGE SCALE GENOMIC DNA]</scope>
    <source>
        <strain evidence="3 4">CCFEE 6315</strain>
    </source>
</reference>
<feature type="region of interest" description="Disordered" evidence="1">
    <location>
        <begin position="204"/>
        <end position="281"/>
    </location>
</feature>
<evidence type="ECO:0000313" key="4">
    <source>
        <dbReference type="Proteomes" id="UP000308549"/>
    </source>
</evidence>
<feature type="transmembrane region" description="Helical" evidence="2">
    <location>
        <begin position="469"/>
        <end position="490"/>
    </location>
</feature>
<dbReference type="EMBL" id="NAJL01000011">
    <property type="protein sequence ID" value="TKA30388.1"/>
    <property type="molecule type" value="Genomic_DNA"/>
</dbReference>
<feature type="region of interest" description="Disordered" evidence="1">
    <location>
        <begin position="1"/>
        <end position="76"/>
    </location>
</feature>